<dbReference type="Gene3D" id="3.40.30.10">
    <property type="entry name" value="Glutaredoxin"/>
    <property type="match status" value="1"/>
</dbReference>
<evidence type="ECO:0000256" key="1">
    <source>
        <dbReference type="ARBA" id="ARBA00007523"/>
    </source>
</evidence>
<evidence type="ECO:0000256" key="4">
    <source>
        <dbReference type="ARBA" id="ARBA00023004"/>
    </source>
</evidence>
<dbReference type="Gene3D" id="6.10.250.1450">
    <property type="match status" value="1"/>
</dbReference>
<dbReference type="Pfam" id="PF10589">
    <property type="entry name" value="NADH_4Fe-4S"/>
    <property type="match status" value="1"/>
</dbReference>
<dbReference type="InterPro" id="IPR028261">
    <property type="entry name" value="DPD_II"/>
</dbReference>
<dbReference type="Pfam" id="PF01257">
    <property type="entry name" value="2Fe-2S_thioredx"/>
    <property type="match status" value="1"/>
</dbReference>
<dbReference type="Pfam" id="PF07992">
    <property type="entry name" value="Pyr_redox_2"/>
    <property type="match status" value="1"/>
</dbReference>
<gene>
    <name evidence="7" type="ORF">SAMN04489760_10645</name>
</gene>
<keyword evidence="4" id="KW-0408">Iron</keyword>
<dbReference type="SMART" id="SM00928">
    <property type="entry name" value="NADH_4Fe-4S"/>
    <property type="match status" value="1"/>
</dbReference>
<dbReference type="Pfam" id="PF14691">
    <property type="entry name" value="Fer4_20"/>
    <property type="match status" value="1"/>
</dbReference>
<dbReference type="Pfam" id="PF01512">
    <property type="entry name" value="Complex1_51K"/>
    <property type="match status" value="1"/>
</dbReference>
<comment type="similarity">
    <text evidence="1">Belongs to the complex I 51 kDa subunit family.</text>
</comment>
<dbReference type="GO" id="GO:0010181">
    <property type="term" value="F:FMN binding"/>
    <property type="evidence" value="ECO:0007669"/>
    <property type="project" value="InterPro"/>
</dbReference>
<dbReference type="InterPro" id="IPR037225">
    <property type="entry name" value="Nuo51_FMN-bd_sf"/>
</dbReference>
<dbReference type="SUPFAM" id="SSF142984">
    <property type="entry name" value="Nqo1 middle domain-like"/>
    <property type="match status" value="1"/>
</dbReference>
<evidence type="ECO:0000256" key="5">
    <source>
        <dbReference type="ARBA" id="ARBA00023014"/>
    </source>
</evidence>
<dbReference type="RefSeq" id="WP_093882752.1">
    <property type="nucleotide sequence ID" value="NZ_FOBS01000006.1"/>
</dbReference>
<dbReference type="InterPro" id="IPR036188">
    <property type="entry name" value="FAD/NAD-bd_sf"/>
</dbReference>
<organism evidence="7 8">
    <name type="scientific">Syntrophus gentianae</name>
    <dbReference type="NCBI Taxonomy" id="43775"/>
    <lineage>
        <taxon>Bacteria</taxon>
        <taxon>Pseudomonadati</taxon>
        <taxon>Thermodesulfobacteriota</taxon>
        <taxon>Syntrophia</taxon>
        <taxon>Syntrophales</taxon>
        <taxon>Syntrophaceae</taxon>
        <taxon>Syntrophus</taxon>
    </lineage>
</organism>
<dbReference type="SUPFAM" id="SSF140490">
    <property type="entry name" value="Nqo1C-terminal domain-like"/>
    <property type="match status" value="1"/>
</dbReference>
<feature type="domain" description="NADH-ubiquinone oxidoreductase 51kDa subunit iron-sulphur binding" evidence="6">
    <location>
        <begin position="440"/>
        <end position="485"/>
    </location>
</feature>
<dbReference type="Gene3D" id="3.40.50.11540">
    <property type="entry name" value="NADH-ubiquinone oxidoreductase 51kDa subunit"/>
    <property type="match status" value="1"/>
</dbReference>
<dbReference type="SUPFAM" id="SSF51971">
    <property type="entry name" value="Nucleotide-binding domain"/>
    <property type="match status" value="1"/>
</dbReference>
<keyword evidence="5" id="KW-0411">Iron-sulfur</keyword>
<proteinExistence type="inferred from homology"/>
<evidence type="ECO:0000256" key="2">
    <source>
        <dbReference type="ARBA" id="ARBA00022485"/>
    </source>
</evidence>
<evidence type="ECO:0000313" key="8">
    <source>
        <dbReference type="Proteomes" id="UP000198744"/>
    </source>
</evidence>
<protein>
    <submittedName>
        <fullName evidence="7">NADH-quinone oxidoreductase subunit F</fullName>
    </submittedName>
</protein>
<dbReference type="InterPro" id="IPR037207">
    <property type="entry name" value="Nuop51_4Fe4S-bd_sf"/>
</dbReference>
<dbReference type="InterPro" id="IPR011538">
    <property type="entry name" value="Nuo51_FMN-bd"/>
</dbReference>
<dbReference type="InterPro" id="IPR001949">
    <property type="entry name" value="NADH-UbQ_OxRdtase_51kDa_CS"/>
</dbReference>
<dbReference type="AlphaFoldDB" id="A0A1H7WAV1"/>
<dbReference type="PANTHER" id="PTHR43578:SF3">
    <property type="entry name" value="NADH-QUINONE OXIDOREDUCTASE SUBUNIT F"/>
    <property type="match status" value="1"/>
</dbReference>
<dbReference type="Gene3D" id="1.20.1440.230">
    <property type="entry name" value="NADH-ubiquinone oxidoreductase 51kDa subunit, iron-sulphur binding domain"/>
    <property type="match status" value="1"/>
</dbReference>
<sequence>MKVFRSHLLVCGGTGCHASGSIAVKEALVDELNKRNLSDEIKVVETGCNGFCAMGPIMVVYPEGIVYMNIKSEDVSELVEEHFIKGRPLERLFYKEPGKEEGIPTMQEIPFFALQDLRVLRNRGLIDPENIEEYISRDGYAGLAKALTEMTPEDIVQEVLKSGLRGRGGGGFPTGLKWQFAQRSVGDVKYVLCNADEGDPGAFMDRSVLEADPHAVLEGMTIAAKAIGSNKGYIYCRAEYPLAIHRLNVAIGQAREMGLLGENILDTGFNFDLEIYQGAGAFVCGEETALMTSIEGKRGMPRPRPPFPAEAGLWGKPSVLNNVETLANIGQIMLRGGDWYASVGTEKSKGTKVFALTGDVNNVGLVEVPMGTTLGSIIYDIGNGIPGGKKFKAAQLGGPSGGCIPVEHLNAPVDYEKVAELGAIMGSGGLIVMNEDKCAVDMARFFMDFCKEESCGKCTPCREGTKRMLEILTNICNGDGKEGDIELLESMAYTIKDAALCGLGQTAPNPLLSTLRYFRHEYEEHIRDKKCRAAVCSALFKSPCQHTCPIGMDIPSYVALVRDDRLEDAYKVMLRTNPFPSACGRVCDHQCMSKCRRGLLDEPVSIKFLKRYITDQAPRPEIKPVAVTRKEKVAVIGAGPAGLTCARDLALRGYSVKVFEELPTPGGMLSWGIPSYRLPREILGKEIDDIRKLGVEIQCGVRVGRDISWDAVNQEFDMVYLAPGAHKSQRMGVEGENLQGVWGGVEFLRDFNMNEKAWTGGGKSLGDRVAVIGGGNSAIDAARTASRLGADVTILYRRLREDMPAAAEEIEAAEHEGIKIEYLVAPLKVIGSDGKVTGIECQRMKLGDYDSSGRKRPVVIEGSNFTLDVTTVIAAIGQTPDLSFVPQESGVAVNKWSTFDVWTDGFRSGTTNPKFFAGGDAVTGPSTVIKAIAAGHQAADDIDASIRKKNGEPAWTPPPEEEITIPFIIDEDTEEFPMARMPELEASARKANFQEVEVGYTRALAMKEATRCIRCDAKI</sequence>
<dbReference type="InterPro" id="IPR036249">
    <property type="entry name" value="Thioredoxin-like_sf"/>
</dbReference>
<dbReference type="GO" id="GO:0008137">
    <property type="term" value="F:NADH dehydrogenase (ubiquinone) activity"/>
    <property type="evidence" value="ECO:0007669"/>
    <property type="project" value="InterPro"/>
</dbReference>
<keyword evidence="3" id="KW-0479">Metal-binding</keyword>
<dbReference type="InterPro" id="IPR023753">
    <property type="entry name" value="FAD/NAD-binding_dom"/>
</dbReference>
<dbReference type="STRING" id="43775.SAMN04489760_10645"/>
<dbReference type="PROSITE" id="PS51257">
    <property type="entry name" value="PROKAR_LIPOPROTEIN"/>
    <property type="match status" value="1"/>
</dbReference>
<dbReference type="GO" id="GO:0051539">
    <property type="term" value="F:4 iron, 4 sulfur cluster binding"/>
    <property type="evidence" value="ECO:0007669"/>
    <property type="project" value="UniProtKB-KW"/>
</dbReference>
<dbReference type="PROSITE" id="PS00645">
    <property type="entry name" value="COMPLEX1_51K_2"/>
    <property type="match status" value="1"/>
</dbReference>
<evidence type="ECO:0000313" key="7">
    <source>
        <dbReference type="EMBL" id="SEM18621.1"/>
    </source>
</evidence>
<accession>A0A1H7WAV1</accession>
<dbReference type="PRINTS" id="PR00419">
    <property type="entry name" value="ADXRDTASE"/>
</dbReference>
<dbReference type="InterPro" id="IPR019575">
    <property type="entry name" value="Nuop51_4Fe4S-bd"/>
</dbReference>
<dbReference type="PANTHER" id="PTHR43578">
    <property type="entry name" value="NADH-QUINONE OXIDOREDUCTASE SUBUNIT F"/>
    <property type="match status" value="1"/>
</dbReference>
<keyword evidence="2" id="KW-0004">4Fe-4S</keyword>
<dbReference type="SUPFAM" id="SSF46548">
    <property type="entry name" value="alpha-helical ferredoxin"/>
    <property type="match status" value="2"/>
</dbReference>
<dbReference type="GO" id="GO:0046872">
    <property type="term" value="F:metal ion binding"/>
    <property type="evidence" value="ECO:0007669"/>
    <property type="project" value="UniProtKB-KW"/>
</dbReference>
<reference evidence="7 8" key="1">
    <citation type="submission" date="2016-10" db="EMBL/GenBank/DDBJ databases">
        <authorList>
            <person name="de Groot N.N."/>
        </authorList>
    </citation>
    <scope>NUCLEOTIDE SEQUENCE [LARGE SCALE GENOMIC DNA]</scope>
    <source>
        <strain evidence="7 8">DSM 8423</strain>
    </source>
</reference>
<dbReference type="FunFam" id="3.40.50.11540:FF:000001">
    <property type="entry name" value="NADH dehydrogenase [ubiquinone] flavoprotein 1, mitochondrial"/>
    <property type="match status" value="1"/>
</dbReference>
<dbReference type="Gene3D" id="3.10.20.600">
    <property type="match status" value="1"/>
</dbReference>
<evidence type="ECO:0000259" key="6">
    <source>
        <dbReference type="SMART" id="SM00928"/>
    </source>
</evidence>
<dbReference type="SUPFAM" id="SSF142019">
    <property type="entry name" value="Nqo1 FMN-binding domain-like"/>
    <property type="match status" value="1"/>
</dbReference>
<name>A0A1H7WAV1_9BACT</name>
<dbReference type="CDD" id="cd02980">
    <property type="entry name" value="TRX_Fd_family"/>
    <property type="match status" value="1"/>
</dbReference>
<dbReference type="FunFam" id="1.20.1440.230:FF:000001">
    <property type="entry name" value="Mitochondrial NADH dehydrogenase flavoprotein 1"/>
    <property type="match status" value="1"/>
</dbReference>
<dbReference type="Proteomes" id="UP000198744">
    <property type="component" value="Unassembled WGS sequence"/>
</dbReference>
<dbReference type="GO" id="GO:0016491">
    <property type="term" value="F:oxidoreductase activity"/>
    <property type="evidence" value="ECO:0007669"/>
    <property type="project" value="InterPro"/>
</dbReference>
<keyword evidence="8" id="KW-1185">Reference proteome</keyword>
<dbReference type="Gene3D" id="3.50.50.60">
    <property type="entry name" value="FAD/NAD(P)-binding domain"/>
    <property type="match status" value="2"/>
</dbReference>
<dbReference type="SUPFAM" id="SSF52833">
    <property type="entry name" value="Thioredoxin-like"/>
    <property type="match status" value="1"/>
</dbReference>
<dbReference type="OrthoDB" id="9805533at2"/>
<dbReference type="EMBL" id="FOBS01000006">
    <property type="protein sequence ID" value="SEM18621.1"/>
    <property type="molecule type" value="Genomic_DNA"/>
</dbReference>
<evidence type="ECO:0000256" key="3">
    <source>
        <dbReference type="ARBA" id="ARBA00022723"/>
    </source>
</evidence>